<protein>
    <submittedName>
        <fullName evidence="1">Uncharacterized protein</fullName>
    </submittedName>
</protein>
<gene>
    <name evidence="1" type="ORF">PR001_g28265</name>
</gene>
<comment type="caution">
    <text evidence="1">The sequence shown here is derived from an EMBL/GenBank/DDBJ whole genome shotgun (WGS) entry which is preliminary data.</text>
</comment>
<accession>A0A6A3HDC2</accession>
<dbReference type="Proteomes" id="UP000429607">
    <property type="component" value="Unassembled WGS sequence"/>
</dbReference>
<evidence type="ECO:0000313" key="1">
    <source>
        <dbReference type="EMBL" id="KAE8966884.1"/>
    </source>
</evidence>
<evidence type="ECO:0000313" key="2">
    <source>
        <dbReference type="Proteomes" id="UP000429607"/>
    </source>
</evidence>
<dbReference type="AlphaFoldDB" id="A0A6A3HDC2"/>
<organism evidence="1 2">
    <name type="scientific">Phytophthora rubi</name>
    <dbReference type="NCBI Taxonomy" id="129364"/>
    <lineage>
        <taxon>Eukaryota</taxon>
        <taxon>Sar</taxon>
        <taxon>Stramenopiles</taxon>
        <taxon>Oomycota</taxon>
        <taxon>Peronosporomycetes</taxon>
        <taxon>Peronosporales</taxon>
        <taxon>Peronosporaceae</taxon>
        <taxon>Phytophthora</taxon>
    </lineage>
</organism>
<name>A0A6A3HDC2_9STRA</name>
<sequence>MVLTAASAAVLTSVALVVTTPLSVAIIAFGIAASASIISA</sequence>
<dbReference type="EMBL" id="QXFV01004978">
    <property type="protein sequence ID" value="KAE8966884.1"/>
    <property type="molecule type" value="Genomic_DNA"/>
</dbReference>
<proteinExistence type="predicted"/>
<reference evidence="1 2" key="1">
    <citation type="submission" date="2018-09" db="EMBL/GenBank/DDBJ databases">
        <title>Genomic investigation of the strawberry pathogen Phytophthora fragariae indicates pathogenicity is determined by transcriptional variation in three key races.</title>
        <authorList>
            <person name="Adams T.M."/>
            <person name="Armitage A.D."/>
            <person name="Sobczyk M.K."/>
            <person name="Bates H.J."/>
            <person name="Dunwell J.M."/>
            <person name="Nellist C.F."/>
            <person name="Harrison R.J."/>
        </authorList>
    </citation>
    <scope>NUCLEOTIDE SEQUENCE [LARGE SCALE GENOMIC DNA]</scope>
    <source>
        <strain evidence="1 2">SCRP249</strain>
    </source>
</reference>